<dbReference type="AlphaFoldDB" id="A0A919RI83"/>
<comment type="caution">
    <text evidence="2">The sequence shown here is derived from an EMBL/GenBank/DDBJ whole genome shotgun (WGS) entry which is preliminary data.</text>
</comment>
<dbReference type="GO" id="GO:0047372">
    <property type="term" value="F:monoacylglycerol lipase activity"/>
    <property type="evidence" value="ECO:0007669"/>
    <property type="project" value="TreeGrafter"/>
</dbReference>
<dbReference type="Gene3D" id="3.40.50.1820">
    <property type="entry name" value="alpha/beta hydrolase"/>
    <property type="match status" value="1"/>
</dbReference>
<feature type="domain" description="AB hydrolase-1" evidence="1">
    <location>
        <begin position="23"/>
        <end position="264"/>
    </location>
</feature>
<keyword evidence="3" id="KW-1185">Reference proteome</keyword>
<name>A0A919RI83_9ACTN</name>
<dbReference type="PANTHER" id="PTHR43798">
    <property type="entry name" value="MONOACYLGLYCEROL LIPASE"/>
    <property type="match status" value="1"/>
</dbReference>
<dbReference type="Pfam" id="PF12697">
    <property type="entry name" value="Abhydrolase_6"/>
    <property type="match status" value="1"/>
</dbReference>
<protein>
    <recommendedName>
        <fullName evidence="1">AB hydrolase-1 domain-containing protein</fullName>
    </recommendedName>
</protein>
<dbReference type="InterPro" id="IPR050266">
    <property type="entry name" value="AB_hydrolase_sf"/>
</dbReference>
<evidence type="ECO:0000313" key="3">
    <source>
        <dbReference type="Proteomes" id="UP000606172"/>
    </source>
</evidence>
<gene>
    <name evidence="2" type="ORF">Ssi02_25500</name>
</gene>
<dbReference type="SUPFAM" id="SSF53474">
    <property type="entry name" value="alpha/beta-Hydrolases"/>
    <property type="match status" value="1"/>
</dbReference>
<accession>A0A919RI83</accession>
<organism evidence="2 3">
    <name type="scientific">Sinosporangium siamense</name>
    <dbReference type="NCBI Taxonomy" id="1367973"/>
    <lineage>
        <taxon>Bacteria</taxon>
        <taxon>Bacillati</taxon>
        <taxon>Actinomycetota</taxon>
        <taxon>Actinomycetes</taxon>
        <taxon>Streptosporangiales</taxon>
        <taxon>Streptosporangiaceae</taxon>
        <taxon>Sinosporangium</taxon>
    </lineage>
</organism>
<dbReference type="PANTHER" id="PTHR43798:SF5">
    <property type="entry name" value="MONOACYLGLYCEROL LIPASE ABHD6"/>
    <property type="match status" value="1"/>
</dbReference>
<dbReference type="RefSeq" id="WP_204025066.1">
    <property type="nucleotide sequence ID" value="NZ_BOOW01000015.1"/>
</dbReference>
<dbReference type="Proteomes" id="UP000606172">
    <property type="component" value="Unassembled WGS sequence"/>
</dbReference>
<dbReference type="InterPro" id="IPR029058">
    <property type="entry name" value="AB_hydrolase_fold"/>
</dbReference>
<sequence length="292" mass="31394">MLQHVHCTDAELYVEITGTGRPVVLVHGSWDDHRSWDRVVPLLSPHCQVVGYDRRGHSKSTRPPGQGSIREDARDLACLISELALDRPLVVGHSYGSCVALLFGAGHPELTSGLVIHEPPLFALLTADESTRHLATTASAEMKIAAELLSQGFLAEGAHHFVEKVGFGPGTWTGLFTEEMRRTCVANADTWLDQYRDPDRLAIRPEILTGFPHPILITYGDAGPPAYKPVVDLLTAELPQAQGRLIPGAGHAPHLSHPARLAEVIVSALGATASPYTGNGLTFPARKPGEGT</sequence>
<evidence type="ECO:0000313" key="2">
    <source>
        <dbReference type="EMBL" id="GII92319.1"/>
    </source>
</evidence>
<proteinExistence type="predicted"/>
<evidence type="ECO:0000259" key="1">
    <source>
        <dbReference type="Pfam" id="PF12697"/>
    </source>
</evidence>
<dbReference type="EMBL" id="BOOW01000015">
    <property type="protein sequence ID" value="GII92319.1"/>
    <property type="molecule type" value="Genomic_DNA"/>
</dbReference>
<dbReference type="GO" id="GO:0016020">
    <property type="term" value="C:membrane"/>
    <property type="evidence" value="ECO:0007669"/>
    <property type="project" value="TreeGrafter"/>
</dbReference>
<dbReference type="GO" id="GO:0046464">
    <property type="term" value="P:acylglycerol catabolic process"/>
    <property type="evidence" value="ECO:0007669"/>
    <property type="project" value="TreeGrafter"/>
</dbReference>
<reference evidence="2" key="1">
    <citation type="submission" date="2021-01" db="EMBL/GenBank/DDBJ databases">
        <title>Whole genome shotgun sequence of Sinosporangium siamense NBRC 109515.</title>
        <authorList>
            <person name="Komaki H."/>
            <person name="Tamura T."/>
        </authorList>
    </citation>
    <scope>NUCLEOTIDE SEQUENCE</scope>
    <source>
        <strain evidence="2">NBRC 109515</strain>
    </source>
</reference>
<dbReference type="InterPro" id="IPR000073">
    <property type="entry name" value="AB_hydrolase_1"/>
</dbReference>